<dbReference type="Gene3D" id="3.40.50.2000">
    <property type="entry name" value="Glycogen Phosphorylase B"/>
    <property type="match status" value="2"/>
</dbReference>
<dbReference type="EMBL" id="CAFBPO010000008">
    <property type="protein sequence ID" value="CAB5021001.1"/>
    <property type="molecule type" value="Genomic_DNA"/>
</dbReference>
<evidence type="ECO:0000313" key="3">
    <source>
        <dbReference type="EMBL" id="CAB4989242.1"/>
    </source>
</evidence>
<dbReference type="InterPro" id="IPR050194">
    <property type="entry name" value="Glycosyltransferase_grp1"/>
</dbReference>
<dbReference type="EMBL" id="CAEZZH010000009">
    <property type="protein sequence ID" value="CAB4757153.1"/>
    <property type="molecule type" value="Genomic_DNA"/>
</dbReference>
<evidence type="ECO:0000313" key="5">
    <source>
        <dbReference type="EMBL" id="CAB5073541.1"/>
    </source>
</evidence>
<name>A0A6J6UEM8_9ZZZZ</name>
<gene>
    <name evidence="2" type="ORF">UFOPK2850_00850</name>
    <name evidence="3" type="ORF">UFOPK3982_01037</name>
    <name evidence="4" type="ORF">UFOPK4120_00850</name>
    <name evidence="5" type="ORF">UFOPK4404_00885</name>
</gene>
<evidence type="ECO:0000313" key="4">
    <source>
        <dbReference type="EMBL" id="CAB5021001.1"/>
    </source>
</evidence>
<dbReference type="SUPFAM" id="SSF53756">
    <property type="entry name" value="UDP-Glycosyltransferase/glycogen phosphorylase"/>
    <property type="match status" value="1"/>
</dbReference>
<proteinExistence type="predicted"/>
<accession>A0A6J6UEM8</accession>
<protein>
    <submittedName>
        <fullName evidence="2">Unannotated protein</fullName>
    </submittedName>
</protein>
<dbReference type="CDD" id="cd03801">
    <property type="entry name" value="GT4_PimA-like"/>
    <property type="match status" value="1"/>
</dbReference>
<reference evidence="2" key="1">
    <citation type="submission" date="2020-05" db="EMBL/GenBank/DDBJ databases">
        <authorList>
            <person name="Chiriac C."/>
            <person name="Salcher M."/>
            <person name="Ghai R."/>
            <person name="Kavagutti S V."/>
        </authorList>
    </citation>
    <scope>NUCLEOTIDE SEQUENCE</scope>
</reference>
<dbReference type="Pfam" id="PF00534">
    <property type="entry name" value="Glycos_transf_1"/>
    <property type="match status" value="1"/>
</dbReference>
<dbReference type="EMBL" id="CAFBOO010000008">
    <property type="protein sequence ID" value="CAB4989242.1"/>
    <property type="molecule type" value="Genomic_DNA"/>
</dbReference>
<dbReference type="PANTHER" id="PTHR45947:SF3">
    <property type="entry name" value="SULFOQUINOVOSYL TRANSFERASE SQD2"/>
    <property type="match status" value="1"/>
</dbReference>
<feature type="domain" description="Glycosyl transferase family 1" evidence="1">
    <location>
        <begin position="191"/>
        <end position="312"/>
    </location>
</feature>
<dbReference type="GO" id="GO:0016757">
    <property type="term" value="F:glycosyltransferase activity"/>
    <property type="evidence" value="ECO:0007669"/>
    <property type="project" value="InterPro"/>
</dbReference>
<dbReference type="AlphaFoldDB" id="A0A6J6UEM8"/>
<sequence length="369" mass="42040">MRRTIFLQAKFPKDNLELLNLLERWNRYGEIVRQYSDEDGIWLFSAGFQQGQQTQLLKAQNIKFFKSVEGNVNTLVRILALTREIQQSSSKFTLVCGDSQKSLLIGIYLKFFIRSKVQVQTQFHGDTYTFRFNKGLRGILRVCLSRIGIISSDSIRVVSKFQMEEITSFAPKSKQKFVLAPIPIDYSRIAIPLNSKTIDLAFIGRLHQERGIVELIKIIKLVKEASPEIRIVIAGDGPMRPQIERQLSYWIDKGDVMMRGYLSGEQILDLYSKTKVLISTAPREGYGLTLREAALSQVLVIARYSKGACEAQNSYPDQIKTFSTLSEAFNLVQESLNQKVSTAALDQIDKQRQLDSEGIVRLVNSWLNN</sequence>
<dbReference type="EMBL" id="CAFBQY010000008">
    <property type="protein sequence ID" value="CAB5073541.1"/>
    <property type="molecule type" value="Genomic_DNA"/>
</dbReference>
<dbReference type="InterPro" id="IPR001296">
    <property type="entry name" value="Glyco_trans_1"/>
</dbReference>
<organism evidence="2">
    <name type="scientific">freshwater metagenome</name>
    <dbReference type="NCBI Taxonomy" id="449393"/>
    <lineage>
        <taxon>unclassified sequences</taxon>
        <taxon>metagenomes</taxon>
        <taxon>ecological metagenomes</taxon>
    </lineage>
</organism>
<dbReference type="PANTHER" id="PTHR45947">
    <property type="entry name" value="SULFOQUINOVOSYL TRANSFERASE SQD2"/>
    <property type="match status" value="1"/>
</dbReference>
<evidence type="ECO:0000313" key="2">
    <source>
        <dbReference type="EMBL" id="CAB4757153.1"/>
    </source>
</evidence>
<evidence type="ECO:0000259" key="1">
    <source>
        <dbReference type="Pfam" id="PF00534"/>
    </source>
</evidence>